<evidence type="ECO:0000256" key="1">
    <source>
        <dbReference type="SAM" id="SignalP"/>
    </source>
</evidence>
<feature type="chain" id="PRO_5014336642" evidence="1">
    <location>
        <begin position="27"/>
        <end position="139"/>
    </location>
</feature>
<sequence>MKKRTINTINLMLISAGFLISSCANATANNTTQSAKKPIIYVDDESKVFSGKQLVFFRDNNPSANSNAKEISDMVIKNAKRNPNLDVRITYKAESDLANQVANQVHEQVSNQIYIEHCCKLDSGRVNLKGNQINISYYK</sequence>
<accession>A0A2I7N479</accession>
<dbReference type="KEGG" id="nba:CUN60_02710"/>
<evidence type="ECO:0000313" key="2">
    <source>
        <dbReference type="EMBL" id="AUR51253.1"/>
    </source>
</evidence>
<feature type="signal peptide" evidence="1">
    <location>
        <begin position="1"/>
        <end position="26"/>
    </location>
</feature>
<gene>
    <name evidence="2" type="ORF">CUN60_02710</name>
</gene>
<dbReference type="PROSITE" id="PS51257">
    <property type="entry name" value="PROKAR_LIPOPROTEIN"/>
    <property type="match status" value="1"/>
</dbReference>
<name>A0A2I7N479_9NEIS</name>
<reference evidence="3" key="1">
    <citation type="submission" date="2017-11" db="EMBL/GenBank/DDBJ databases">
        <authorList>
            <person name="Chan K.G."/>
            <person name="Lee L.S."/>
        </authorList>
    </citation>
    <scope>NUCLEOTIDE SEQUENCE [LARGE SCALE GENOMIC DNA]</scope>
    <source>
        <strain evidence="3">DSM 100970</strain>
    </source>
</reference>
<organism evidence="2 3">
    <name type="scientific">Aquella oligotrophica</name>
    <dbReference type="NCBI Taxonomy" id="2067065"/>
    <lineage>
        <taxon>Bacteria</taxon>
        <taxon>Pseudomonadati</taxon>
        <taxon>Pseudomonadota</taxon>
        <taxon>Betaproteobacteria</taxon>
        <taxon>Neisseriales</taxon>
        <taxon>Neisseriaceae</taxon>
        <taxon>Aquella</taxon>
    </lineage>
</organism>
<evidence type="ECO:0000313" key="3">
    <source>
        <dbReference type="Proteomes" id="UP000236655"/>
    </source>
</evidence>
<proteinExistence type="predicted"/>
<protein>
    <submittedName>
        <fullName evidence="2">Uncharacterized protein</fullName>
    </submittedName>
</protein>
<keyword evidence="1" id="KW-0732">Signal</keyword>
<keyword evidence="3" id="KW-1185">Reference proteome</keyword>
<dbReference type="Proteomes" id="UP000236655">
    <property type="component" value="Chromosome"/>
</dbReference>
<dbReference type="RefSeq" id="WP_102950553.1">
    <property type="nucleotide sequence ID" value="NZ_CP024847.1"/>
</dbReference>
<dbReference type="AlphaFoldDB" id="A0A2I7N479"/>
<dbReference type="EMBL" id="CP024847">
    <property type="protein sequence ID" value="AUR51253.1"/>
    <property type="molecule type" value="Genomic_DNA"/>
</dbReference>